<protein>
    <submittedName>
        <fullName evidence="2">PilZ domain-containing protein</fullName>
    </submittedName>
</protein>
<evidence type="ECO:0000259" key="1">
    <source>
        <dbReference type="Pfam" id="PF07238"/>
    </source>
</evidence>
<organism evidence="2 3">
    <name type="scientific">Geomonas diazotrophica</name>
    <dbReference type="NCBI Taxonomy" id="2843197"/>
    <lineage>
        <taxon>Bacteria</taxon>
        <taxon>Pseudomonadati</taxon>
        <taxon>Thermodesulfobacteriota</taxon>
        <taxon>Desulfuromonadia</taxon>
        <taxon>Geobacterales</taxon>
        <taxon>Geobacteraceae</taxon>
        <taxon>Geomonas</taxon>
    </lineage>
</organism>
<accession>A0ABX8JMK2</accession>
<name>A0ABX8JMK2_9BACT</name>
<keyword evidence="3" id="KW-1185">Reference proteome</keyword>
<reference evidence="2 3" key="1">
    <citation type="submission" date="2021-06" db="EMBL/GenBank/DDBJ databases">
        <title>Gemonas diversity in paddy soil.</title>
        <authorList>
            <person name="Liu G."/>
        </authorList>
    </citation>
    <scope>NUCLEOTIDE SEQUENCE [LARGE SCALE GENOMIC DNA]</scope>
    <source>
        <strain evidence="2 3">RG29</strain>
    </source>
</reference>
<dbReference type="Proteomes" id="UP000683493">
    <property type="component" value="Chromosome"/>
</dbReference>
<proteinExistence type="predicted"/>
<gene>
    <name evidence="2" type="ORF">KP005_06725</name>
</gene>
<feature type="domain" description="PilZ" evidence="1">
    <location>
        <begin position="6"/>
        <end position="86"/>
    </location>
</feature>
<evidence type="ECO:0000313" key="3">
    <source>
        <dbReference type="Proteomes" id="UP000683493"/>
    </source>
</evidence>
<dbReference type="InterPro" id="IPR009875">
    <property type="entry name" value="PilZ_domain"/>
</dbReference>
<dbReference type="EMBL" id="CP076724">
    <property type="protein sequence ID" value="QWV98968.1"/>
    <property type="molecule type" value="Genomic_DNA"/>
</dbReference>
<evidence type="ECO:0000313" key="2">
    <source>
        <dbReference type="EMBL" id="QWV98968.1"/>
    </source>
</evidence>
<dbReference type="Pfam" id="PF07238">
    <property type="entry name" value="PilZ"/>
    <property type="match status" value="1"/>
</dbReference>
<sequence length="124" mass="13731">MGRLENRRATRYYSEVPIELAGGTGLTRDYSTDGIYFTTDQVLGLGEQVQFTMCLTNQGPTQMVKLTCQAEVVRVEMVQDKMGTAVAINECVAELLFKNHDAADEVTTACASKEPIFRYQPGIL</sequence>